<keyword evidence="2" id="KW-1185">Reference proteome</keyword>
<sequence length="15" mass="2040">MFLYQKYFLVHYFLQ</sequence>
<dbReference type="EMBL" id="JABEBT010000120">
    <property type="protein sequence ID" value="KAF7631063.1"/>
    <property type="molecule type" value="Genomic_DNA"/>
</dbReference>
<gene>
    <name evidence="1" type="ORF">Mgra_00008714</name>
</gene>
<accession>A0A8S9ZF43</accession>
<comment type="caution">
    <text evidence="1">The sequence shown here is derived from an EMBL/GenBank/DDBJ whole genome shotgun (WGS) entry which is preliminary data.</text>
</comment>
<reference evidence="1" key="1">
    <citation type="journal article" date="2020" name="Ecol. Evol.">
        <title>Genome structure and content of the rice root-knot nematode (Meloidogyne graminicola).</title>
        <authorList>
            <person name="Phan N.T."/>
            <person name="Danchin E.G.J."/>
            <person name="Klopp C."/>
            <person name="Perfus-Barbeoch L."/>
            <person name="Kozlowski D.K."/>
            <person name="Koutsovoulos G.D."/>
            <person name="Lopez-Roques C."/>
            <person name="Bouchez O."/>
            <person name="Zahm M."/>
            <person name="Besnard G."/>
            <person name="Bellafiore S."/>
        </authorList>
    </citation>
    <scope>NUCLEOTIDE SEQUENCE</scope>
    <source>
        <strain evidence="1">VN-18</strain>
    </source>
</reference>
<evidence type="ECO:0000313" key="1">
    <source>
        <dbReference type="EMBL" id="KAF7631063.1"/>
    </source>
</evidence>
<organism evidence="1 2">
    <name type="scientific">Meloidogyne graminicola</name>
    <dbReference type="NCBI Taxonomy" id="189291"/>
    <lineage>
        <taxon>Eukaryota</taxon>
        <taxon>Metazoa</taxon>
        <taxon>Ecdysozoa</taxon>
        <taxon>Nematoda</taxon>
        <taxon>Chromadorea</taxon>
        <taxon>Rhabditida</taxon>
        <taxon>Tylenchina</taxon>
        <taxon>Tylenchomorpha</taxon>
        <taxon>Tylenchoidea</taxon>
        <taxon>Meloidogynidae</taxon>
        <taxon>Meloidogyninae</taxon>
        <taxon>Meloidogyne</taxon>
    </lineage>
</organism>
<protein>
    <submittedName>
        <fullName evidence="1">Uncharacterized protein</fullName>
    </submittedName>
</protein>
<name>A0A8S9ZF43_9BILA</name>
<proteinExistence type="predicted"/>
<evidence type="ECO:0000313" key="2">
    <source>
        <dbReference type="Proteomes" id="UP000605970"/>
    </source>
</evidence>
<dbReference type="Proteomes" id="UP000605970">
    <property type="component" value="Unassembled WGS sequence"/>
</dbReference>